<dbReference type="PANTHER" id="PTHR43297">
    <property type="entry name" value="OLIGOPEPTIDE TRANSPORT ATP-BINDING PROTEIN APPD"/>
    <property type="match status" value="1"/>
</dbReference>
<name>A0ABY0P066_9HYPH</name>
<reference evidence="9 10" key="1">
    <citation type="submission" date="2016-10" db="EMBL/GenBank/DDBJ databases">
        <authorList>
            <person name="Varghese N."/>
            <person name="Submissions S."/>
        </authorList>
    </citation>
    <scope>NUCLEOTIDE SEQUENCE [LARGE SCALE GENOMIC DNA]</scope>
    <source>
        <strain evidence="9 10">DSM 26672</strain>
    </source>
</reference>
<dbReference type="EMBL" id="FNBZ01000004">
    <property type="protein sequence ID" value="SDG51962.1"/>
    <property type="molecule type" value="Genomic_DNA"/>
</dbReference>
<dbReference type="Pfam" id="PF08352">
    <property type="entry name" value="oligo_HPY"/>
    <property type="match status" value="1"/>
</dbReference>
<dbReference type="SUPFAM" id="SSF52540">
    <property type="entry name" value="P-loop containing nucleoside triphosphate hydrolases"/>
    <property type="match status" value="1"/>
</dbReference>
<dbReference type="InterPro" id="IPR003593">
    <property type="entry name" value="AAA+_ATPase"/>
</dbReference>
<dbReference type="InterPro" id="IPR027417">
    <property type="entry name" value="P-loop_NTPase"/>
</dbReference>
<dbReference type="NCBIfam" id="TIGR01727">
    <property type="entry name" value="oligo_HPY"/>
    <property type="match status" value="1"/>
</dbReference>
<dbReference type="PANTHER" id="PTHR43297:SF2">
    <property type="entry name" value="DIPEPTIDE TRANSPORT ATP-BINDING PROTEIN DPPD"/>
    <property type="match status" value="1"/>
</dbReference>
<organism evidence="9 10">
    <name type="scientific">Bosea robiniae</name>
    <dbReference type="NCBI Taxonomy" id="1036780"/>
    <lineage>
        <taxon>Bacteria</taxon>
        <taxon>Pseudomonadati</taxon>
        <taxon>Pseudomonadota</taxon>
        <taxon>Alphaproteobacteria</taxon>
        <taxon>Hyphomicrobiales</taxon>
        <taxon>Boseaceae</taxon>
        <taxon>Bosea</taxon>
    </lineage>
</organism>
<evidence type="ECO:0000259" key="8">
    <source>
        <dbReference type="PROSITE" id="PS50893"/>
    </source>
</evidence>
<protein>
    <submittedName>
        <fullName evidence="9">Peptide/nickel transport system ATP-binding protein</fullName>
    </submittedName>
</protein>
<feature type="domain" description="ABC transporter" evidence="8">
    <location>
        <begin position="5"/>
        <end position="256"/>
    </location>
</feature>
<comment type="similarity">
    <text evidence="2">Belongs to the ABC transporter superfamily.</text>
</comment>
<evidence type="ECO:0000256" key="1">
    <source>
        <dbReference type="ARBA" id="ARBA00004417"/>
    </source>
</evidence>
<dbReference type="SMART" id="SM00382">
    <property type="entry name" value="AAA"/>
    <property type="match status" value="1"/>
</dbReference>
<dbReference type="Pfam" id="PF00005">
    <property type="entry name" value="ABC_tran"/>
    <property type="match status" value="1"/>
</dbReference>
<keyword evidence="7" id="KW-0472">Membrane</keyword>
<comment type="subcellular location">
    <subcellularLocation>
        <location evidence="1">Cell inner membrane</location>
        <topology evidence="1">Peripheral membrane protein</topology>
    </subcellularLocation>
</comment>
<keyword evidence="4" id="KW-1003">Cell membrane</keyword>
<dbReference type="RefSeq" id="WP_091857320.1">
    <property type="nucleotide sequence ID" value="NZ_FNBZ01000004.1"/>
</dbReference>
<evidence type="ECO:0000256" key="5">
    <source>
        <dbReference type="ARBA" id="ARBA00022741"/>
    </source>
</evidence>
<dbReference type="PROSITE" id="PS50893">
    <property type="entry name" value="ABC_TRANSPORTER_2"/>
    <property type="match status" value="1"/>
</dbReference>
<accession>A0ABY0P066</accession>
<proteinExistence type="inferred from homology"/>
<gene>
    <name evidence="9" type="ORF">SAMN05421844_104233</name>
</gene>
<dbReference type="CDD" id="cd03257">
    <property type="entry name" value="ABC_NikE_OppD_transporters"/>
    <property type="match status" value="1"/>
</dbReference>
<comment type="caution">
    <text evidence="9">The sequence shown here is derived from an EMBL/GenBank/DDBJ whole genome shotgun (WGS) entry which is preliminary data.</text>
</comment>
<sequence>MSALIELEDLKITIPTAQGRILQPVRGIALSVARGETLAIVGESGCGKSLTALSLMGLVPKPGRVDASRLSFSGQSLIDLREAEWRKLRGPRIAMIFQDPMTSLDPCYTIGSQMTEVMRTHLGIGRAEARERAVSLLARVGIPSPAARLEQYPHQLSGGLRQRVMIAMALSCDPDLIIADEPTTALDVTTQAQILGLLAQLQHETGVGIILITHDLGVVATMAHRVAVMYAGQVVETGDTAAVLTAPAHPYTEGLLQAIPTPGGTARGALLGSIPGIVPPPTGTVEACLFMERCPYARPVCAAPVPLVPLDGERALRCVRPIAERAGEPGFEEQGEVVS</sequence>
<evidence type="ECO:0000313" key="9">
    <source>
        <dbReference type="EMBL" id="SDG51962.1"/>
    </source>
</evidence>
<keyword evidence="3" id="KW-0813">Transport</keyword>
<dbReference type="GO" id="GO:0005524">
    <property type="term" value="F:ATP binding"/>
    <property type="evidence" value="ECO:0007669"/>
    <property type="project" value="UniProtKB-KW"/>
</dbReference>
<evidence type="ECO:0000256" key="7">
    <source>
        <dbReference type="ARBA" id="ARBA00023136"/>
    </source>
</evidence>
<evidence type="ECO:0000256" key="6">
    <source>
        <dbReference type="ARBA" id="ARBA00022840"/>
    </source>
</evidence>
<dbReference type="Gene3D" id="3.40.50.300">
    <property type="entry name" value="P-loop containing nucleotide triphosphate hydrolases"/>
    <property type="match status" value="1"/>
</dbReference>
<evidence type="ECO:0000256" key="3">
    <source>
        <dbReference type="ARBA" id="ARBA00022448"/>
    </source>
</evidence>
<keyword evidence="6 9" id="KW-0067">ATP-binding</keyword>
<dbReference type="Proteomes" id="UP000199468">
    <property type="component" value="Unassembled WGS sequence"/>
</dbReference>
<dbReference type="InterPro" id="IPR003439">
    <property type="entry name" value="ABC_transporter-like_ATP-bd"/>
</dbReference>
<evidence type="ECO:0000256" key="2">
    <source>
        <dbReference type="ARBA" id="ARBA00005417"/>
    </source>
</evidence>
<keyword evidence="10" id="KW-1185">Reference proteome</keyword>
<keyword evidence="5" id="KW-0547">Nucleotide-binding</keyword>
<evidence type="ECO:0000256" key="4">
    <source>
        <dbReference type="ARBA" id="ARBA00022475"/>
    </source>
</evidence>
<dbReference type="InterPro" id="IPR013563">
    <property type="entry name" value="Oligopep_ABC_C"/>
</dbReference>
<dbReference type="InterPro" id="IPR050388">
    <property type="entry name" value="ABC_Ni/Peptide_Import"/>
</dbReference>
<evidence type="ECO:0000313" key="10">
    <source>
        <dbReference type="Proteomes" id="UP000199468"/>
    </source>
</evidence>